<dbReference type="Gramene" id="ONK57535">
    <property type="protein sequence ID" value="ONK57535"/>
    <property type="gene ID" value="A4U43_C09F1490"/>
</dbReference>
<protein>
    <recommendedName>
        <fullName evidence="2">ACT domain-containing protein ACR</fullName>
    </recommendedName>
    <alternativeName>
        <fullName evidence="2">Protein ACT DOMAIN REPEATS</fullName>
    </alternativeName>
</protein>
<dbReference type="PANTHER" id="PTHR31096:SF6">
    <property type="entry name" value="ACT DOMAIN-CONTAINING PROTEIN ACR8"/>
    <property type="match status" value="1"/>
</dbReference>
<evidence type="ECO:0000256" key="2">
    <source>
        <dbReference type="RuleBase" id="RU369043"/>
    </source>
</evidence>
<comment type="function">
    <text evidence="2">Binds amino acids.</text>
</comment>
<proteinExistence type="predicted"/>
<keyword evidence="1 2" id="KW-0677">Repeat</keyword>
<dbReference type="InterPro" id="IPR045865">
    <property type="entry name" value="ACT-like_dom_sf"/>
</dbReference>
<gene>
    <name evidence="3" type="ORF">A4U43_C09F1490</name>
</gene>
<evidence type="ECO:0000256" key="1">
    <source>
        <dbReference type="ARBA" id="ARBA00022737"/>
    </source>
</evidence>
<evidence type="ECO:0000313" key="3">
    <source>
        <dbReference type="EMBL" id="ONK57535.1"/>
    </source>
</evidence>
<dbReference type="PANTHER" id="PTHR31096">
    <property type="entry name" value="ACT DOMAIN-CONTAINING PROTEIN ACR4-RELATED"/>
    <property type="match status" value="1"/>
</dbReference>
<dbReference type="Proteomes" id="UP000243459">
    <property type="component" value="Chromosome 9"/>
</dbReference>
<name>A0A5P1E7T0_ASPOF</name>
<dbReference type="AlphaFoldDB" id="A0A5P1E7T0"/>
<dbReference type="GO" id="GO:0016597">
    <property type="term" value="F:amino acid binding"/>
    <property type="evidence" value="ECO:0007669"/>
    <property type="project" value="UniProtKB-UniRule"/>
</dbReference>
<sequence length="157" mass="17354">MGLADWAEDGKILCDGHKNDKFSSTGGSGYGAAPSWRQRRRVVVDNAACSTATIVKVDNTRKQGLHLEAVRVLSDLNLWIRKAYISSDGRWFMDAFHVTDHLRRKLAGDRVIAYLDQSLNDSDLGLRFDSLADLELTGTDRLGLKLTGLRSGNDGDM</sequence>
<organism evidence="3 4">
    <name type="scientific">Asparagus officinalis</name>
    <name type="common">Garden asparagus</name>
    <dbReference type="NCBI Taxonomy" id="4686"/>
    <lineage>
        <taxon>Eukaryota</taxon>
        <taxon>Viridiplantae</taxon>
        <taxon>Streptophyta</taxon>
        <taxon>Embryophyta</taxon>
        <taxon>Tracheophyta</taxon>
        <taxon>Spermatophyta</taxon>
        <taxon>Magnoliopsida</taxon>
        <taxon>Liliopsida</taxon>
        <taxon>Asparagales</taxon>
        <taxon>Asparagaceae</taxon>
        <taxon>Asparagoideae</taxon>
        <taxon>Asparagus</taxon>
    </lineage>
</organism>
<accession>A0A5P1E7T0</accession>
<dbReference type="SUPFAM" id="SSF55021">
    <property type="entry name" value="ACT-like"/>
    <property type="match status" value="1"/>
</dbReference>
<dbReference type="EMBL" id="CM007389">
    <property type="protein sequence ID" value="ONK57535.1"/>
    <property type="molecule type" value="Genomic_DNA"/>
</dbReference>
<evidence type="ECO:0000313" key="4">
    <source>
        <dbReference type="Proteomes" id="UP000243459"/>
    </source>
</evidence>
<keyword evidence="4" id="KW-1185">Reference proteome</keyword>
<reference evidence="4" key="1">
    <citation type="journal article" date="2017" name="Nat. Commun.">
        <title>The asparagus genome sheds light on the origin and evolution of a young Y chromosome.</title>
        <authorList>
            <person name="Harkess A."/>
            <person name="Zhou J."/>
            <person name="Xu C."/>
            <person name="Bowers J.E."/>
            <person name="Van der Hulst R."/>
            <person name="Ayyampalayam S."/>
            <person name="Mercati F."/>
            <person name="Riccardi P."/>
            <person name="McKain M.R."/>
            <person name="Kakrana A."/>
            <person name="Tang H."/>
            <person name="Ray J."/>
            <person name="Groenendijk J."/>
            <person name="Arikit S."/>
            <person name="Mathioni S.M."/>
            <person name="Nakano M."/>
            <person name="Shan H."/>
            <person name="Telgmann-Rauber A."/>
            <person name="Kanno A."/>
            <person name="Yue Z."/>
            <person name="Chen H."/>
            <person name="Li W."/>
            <person name="Chen Y."/>
            <person name="Xu X."/>
            <person name="Zhang Y."/>
            <person name="Luo S."/>
            <person name="Chen H."/>
            <person name="Gao J."/>
            <person name="Mao Z."/>
            <person name="Pires J.C."/>
            <person name="Luo M."/>
            <person name="Kudrna D."/>
            <person name="Wing R.A."/>
            <person name="Meyers B.C."/>
            <person name="Yi K."/>
            <person name="Kong H."/>
            <person name="Lavrijsen P."/>
            <person name="Sunseri F."/>
            <person name="Falavigna A."/>
            <person name="Ye Y."/>
            <person name="Leebens-Mack J.H."/>
            <person name="Chen G."/>
        </authorList>
    </citation>
    <scope>NUCLEOTIDE SEQUENCE [LARGE SCALE GENOMIC DNA]</scope>
    <source>
        <strain evidence="4">cv. DH0086</strain>
    </source>
</reference>
<dbReference type="InterPro" id="IPR040217">
    <property type="entry name" value="ACR1-12"/>
</dbReference>